<evidence type="ECO:0000256" key="1">
    <source>
        <dbReference type="SAM" id="Coils"/>
    </source>
</evidence>
<comment type="caution">
    <text evidence="3">The sequence shown here is derived from an EMBL/GenBank/DDBJ whole genome shotgun (WGS) entry which is preliminary data.</text>
</comment>
<sequence length="587" mass="68000">MRVLTLYSSICKRKTIEVIVWFVGAYLISGINGWAQPDSLLNLSAAERYKTVRKLYGKAWQKDTNEASRLIPRLTTYFQQKGRKPDVLLCQTAMLDIDRSIRRREGEFMDRAQTLIQQAKNSNDTLVLGRVSLLIGLYQFNIQQNFYQAFTYYMRAFELIKPLKEEQFPDRDYTIYVLARAYYEFFDYENAILIGQTLISKPVANVTSTHIYTSCLLGLAHLRLNNVVKARSYFDWGLRQLPLANFNNDDWVGILTGSIGLTLAQQQPDSATYYLRIGVDLTTRGKVWDNAATFGAQLARIYLKSNQAQLAFKTAYQAHRAALQTKQVKFTHETYEVLSRCYRQMGQTAMALRYTDSATTATHEWNKEIDISLKHKAEMAMQRERDQLQLQVVQQQQDRQILLRNGLLALIALSMLIAYLLYSRRMLTYQQKQQQLLADKQQAETELTHAMSQLDQFRQHIQQKSDLLEKLEHQLSQVTLAGDNAPRHPMLEQLQQAVILTEQDWVTFKTLFDKVHPGFLHRLKEKHPTLSPADSRFLCLYKLGYSPRQMATVLGVGIDAVRQYRSRLSRKLRDNNQSSIDNFLTEL</sequence>
<keyword evidence="2" id="KW-0472">Membrane</keyword>
<dbReference type="EMBL" id="JACWZY010000038">
    <property type="protein sequence ID" value="MBD2704846.1"/>
    <property type="molecule type" value="Genomic_DNA"/>
</dbReference>
<organism evidence="3 4">
    <name type="scientific">Spirosoma profusum</name>
    <dbReference type="NCBI Taxonomy" id="2771354"/>
    <lineage>
        <taxon>Bacteria</taxon>
        <taxon>Pseudomonadati</taxon>
        <taxon>Bacteroidota</taxon>
        <taxon>Cytophagia</taxon>
        <taxon>Cytophagales</taxon>
        <taxon>Cytophagaceae</taxon>
        <taxon>Spirosoma</taxon>
    </lineage>
</organism>
<evidence type="ECO:0000313" key="4">
    <source>
        <dbReference type="Proteomes" id="UP000598820"/>
    </source>
</evidence>
<feature type="coiled-coil region" evidence="1">
    <location>
        <begin position="378"/>
        <end position="481"/>
    </location>
</feature>
<accession>A0A927AUW0</accession>
<gene>
    <name evidence="3" type="ORF">IC229_29715</name>
</gene>
<reference evidence="3" key="1">
    <citation type="submission" date="2020-09" db="EMBL/GenBank/DDBJ databases">
        <authorList>
            <person name="Kim M.K."/>
        </authorList>
    </citation>
    <scope>NUCLEOTIDE SEQUENCE</scope>
    <source>
        <strain evidence="3">BT702</strain>
    </source>
</reference>
<evidence type="ECO:0008006" key="5">
    <source>
        <dbReference type="Google" id="ProtNLM"/>
    </source>
</evidence>
<keyword evidence="1" id="KW-0175">Coiled coil</keyword>
<dbReference type="GO" id="GO:0003677">
    <property type="term" value="F:DNA binding"/>
    <property type="evidence" value="ECO:0007669"/>
    <property type="project" value="InterPro"/>
</dbReference>
<dbReference type="AlphaFoldDB" id="A0A927AUW0"/>
<dbReference type="InterPro" id="IPR011990">
    <property type="entry name" value="TPR-like_helical_dom_sf"/>
</dbReference>
<name>A0A927AUW0_9BACT</name>
<evidence type="ECO:0000256" key="2">
    <source>
        <dbReference type="SAM" id="Phobius"/>
    </source>
</evidence>
<dbReference type="GO" id="GO:0006355">
    <property type="term" value="P:regulation of DNA-templated transcription"/>
    <property type="evidence" value="ECO:0007669"/>
    <property type="project" value="InterPro"/>
</dbReference>
<dbReference type="SUPFAM" id="SSF46894">
    <property type="entry name" value="C-terminal effector domain of the bipartite response regulators"/>
    <property type="match status" value="1"/>
</dbReference>
<dbReference type="InterPro" id="IPR016032">
    <property type="entry name" value="Sig_transdc_resp-reg_C-effctor"/>
</dbReference>
<keyword evidence="2" id="KW-1133">Transmembrane helix</keyword>
<dbReference type="Gene3D" id="1.25.40.10">
    <property type="entry name" value="Tetratricopeptide repeat domain"/>
    <property type="match status" value="1"/>
</dbReference>
<dbReference type="Proteomes" id="UP000598820">
    <property type="component" value="Unassembled WGS sequence"/>
</dbReference>
<dbReference type="RefSeq" id="WP_190891753.1">
    <property type="nucleotide sequence ID" value="NZ_JACWZY010000038.1"/>
</dbReference>
<dbReference type="SUPFAM" id="SSF48452">
    <property type="entry name" value="TPR-like"/>
    <property type="match status" value="1"/>
</dbReference>
<proteinExistence type="predicted"/>
<keyword evidence="4" id="KW-1185">Reference proteome</keyword>
<protein>
    <recommendedName>
        <fullName evidence="5">Tetratricopeptide repeat protein</fullName>
    </recommendedName>
</protein>
<keyword evidence="2" id="KW-0812">Transmembrane</keyword>
<evidence type="ECO:0000313" key="3">
    <source>
        <dbReference type="EMBL" id="MBD2704846.1"/>
    </source>
</evidence>
<feature type="transmembrane region" description="Helical" evidence="2">
    <location>
        <begin position="401"/>
        <end position="422"/>
    </location>
</feature>